<dbReference type="EMBL" id="CP063056">
    <property type="protein sequence ID" value="QPB42849.1"/>
    <property type="molecule type" value="Genomic_DNA"/>
</dbReference>
<name>A0ABX6UXS3_9PAST</name>
<feature type="transmembrane region" description="Helical" evidence="1">
    <location>
        <begin position="57"/>
        <end position="76"/>
    </location>
</feature>
<evidence type="ECO:0000256" key="1">
    <source>
        <dbReference type="SAM" id="Phobius"/>
    </source>
</evidence>
<evidence type="ECO:0000313" key="3">
    <source>
        <dbReference type="Proteomes" id="UP000663069"/>
    </source>
</evidence>
<proteinExistence type="predicted"/>
<gene>
    <name evidence="2" type="ORF">IHV77_01615</name>
</gene>
<keyword evidence="1" id="KW-0812">Transmembrane</keyword>
<accession>A0ABX6UXS3</accession>
<organism evidence="2 3">
    <name type="scientific">Rodentibacter haemolyticus</name>
    <dbReference type="NCBI Taxonomy" id="2778911"/>
    <lineage>
        <taxon>Bacteria</taxon>
        <taxon>Pseudomonadati</taxon>
        <taxon>Pseudomonadota</taxon>
        <taxon>Gammaproteobacteria</taxon>
        <taxon>Pasteurellales</taxon>
        <taxon>Pasteurellaceae</taxon>
        <taxon>Rodentibacter</taxon>
    </lineage>
</organism>
<keyword evidence="1" id="KW-1133">Transmembrane helix</keyword>
<evidence type="ECO:0000313" key="2">
    <source>
        <dbReference type="EMBL" id="QPB42849.1"/>
    </source>
</evidence>
<sequence length="122" mass="13991">MQEHSNSTIQFIPERINRQPTVFRGMTMSELFIVVAIGAVIGGVIGGFFVLLFNLGLYIILLGMGIVGYLSIRIGGMYISRLKRGRPDTWFERFIEFKRSPSKFVTEASYWSIHRSRKKGHF</sequence>
<dbReference type="NCBIfam" id="TIGR03750">
    <property type="entry name" value="conj_TIGR03750"/>
    <property type="match status" value="1"/>
</dbReference>
<keyword evidence="1" id="KW-0472">Membrane</keyword>
<dbReference type="RefSeq" id="WP_194812426.1">
    <property type="nucleotide sequence ID" value="NZ_CP063056.1"/>
</dbReference>
<reference evidence="2 3" key="1">
    <citation type="submission" date="2020-10" db="EMBL/GenBank/DDBJ databases">
        <title>Genome Sequencing of Rodentibacter spp. strain DSM111151.</title>
        <authorList>
            <person name="Benga L."/>
            <person name="Lautwein T."/>
        </authorList>
    </citation>
    <scope>NUCLEOTIDE SEQUENCE [LARGE SCALE GENOMIC DNA]</scope>
    <source>
        <strain evidence="2 3">DSM 111151</strain>
    </source>
</reference>
<dbReference type="Pfam" id="PF11990">
    <property type="entry name" value="DUF3487"/>
    <property type="match status" value="1"/>
</dbReference>
<protein>
    <submittedName>
        <fullName evidence="2">TIGR03750 family conjugal transfer protein</fullName>
    </submittedName>
</protein>
<dbReference type="Proteomes" id="UP000663069">
    <property type="component" value="Chromosome"/>
</dbReference>
<keyword evidence="3" id="KW-1185">Reference proteome</keyword>
<feature type="transmembrane region" description="Helical" evidence="1">
    <location>
        <begin position="31"/>
        <end position="51"/>
    </location>
</feature>
<dbReference type="InterPro" id="IPR021877">
    <property type="entry name" value="DUF3487"/>
</dbReference>